<protein>
    <submittedName>
        <fullName evidence="2">Uncharacterized protein</fullName>
    </submittedName>
</protein>
<feature type="compositionally biased region" description="Polar residues" evidence="1">
    <location>
        <begin position="118"/>
        <end position="138"/>
    </location>
</feature>
<evidence type="ECO:0000313" key="3">
    <source>
        <dbReference type="Proteomes" id="UP000800041"/>
    </source>
</evidence>
<feature type="compositionally biased region" description="Basic and acidic residues" evidence="1">
    <location>
        <begin position="32"/>
        <end position="46"/>
    </location>
</feature>
<feature type="region of interest" description="Disordered" evidence="1">
    <location>
        <begin position="69"/>
        <end position="164"/>
    </location>
</feature>
<feature type="compositionally biased region" description="Polar residues" evidence="1">
    <location>
        <begin position="314"/>
        <end position="324"/>
    </location>
</feature>
<dbReference type="Proteomes" id="UP000800041">
    <property type="component" value="Unassembled WGS sequence"/>
</dbReference>
<feature type="compositionally biased region" description="Low complexity" evidence="1">
    <location>
        <begin position="239"/>
        <end position="248"/>
    </location>
</feature>
<accession>A0A6G1GPR9</accession>
<keyword evidence="3" id="KW-1185">Reference proteome</keyword>
<evidence type="ECO:0000256" key="1">
    <source>
        <dbReference type="SAM" id="MobiDB-lite"/>
    </source>
</evidence>
<proteinExistence type="predicted"/>
<feature type="compositionally biased region" description="Basic residues" evidence="1">
    <location>
        <begin position="304"/>
        <end position="313"/>
    </location>
</feature>
<feature type="region of interest" description="Disordered" evidence="1">
    <location>
        <begin position="303"/>
        <end position="337"/>
    </location>
</feature>
<gene>
    <name evidence="2" type="ORF">K402DRAFT_456986</name>
</gene>
<organism evidence="2 3">
    <name type="scientific">Aulographum hederae CBS 113979</name>
    <dbReference type="NCBI Taxonomy" id="1176131"/>
    <lineage>
        <taxon>Eukaryota</taxon>
        <taxon>Fungi</taxon>
        <taxon>Dikarya</taxon>
        <taxon>Ascomycota</taxon>
        <taxon>Pezizomycotina</taxon>
        <taxon>Dothideomycetes</taxon>
        <taxon>Pleosporomycetidae</taxon>
        <taxon>Aulographales</taxon>
        <taxon>Aulographaceae</taxon>
    </lineage>
</organism>
<feature type="region of interest" description="Disordered" evidence="1">
    <location>
        <begin position="1"/>
        <end position="46"/>
    </location>
</feature>
<name>A0A6G1GPR9_9PEZI</name>
<reference evidence="2" key="1">
    <citation type="journal article" date="2020" name="Stud. Mycol.">
        <title>101 Dothideomycetes genomes: a test case for predicting lifestyles and emergence of pathogens.</title>
        <authorList>
            <person name="Haridas S."/>
            <person name="Albert R."/>
            <person name="Binder M."/>
            <person name="Bloem J."/>
            <person name="Labutti K."/>
            <person name="Salamov A."/>
            <person name="Andreopoulos B."/>
            <person name="Baker S."/>
            <person name="Barry K."/>
            <person name="Bills G."/>
            <person name="Bluhm B."/>
            <person name="Cannon C."/>
            <person name="Castanera R."/>
            <person name="Culley D."/>
            <person name="Daum C."/>
            <person name="Ezra D."/>
            <person name="Gonzalez J."/>
            <person name="Henrissat B."/>
            <person name="Kuo A."/>
            <person name="Liang C."/>
            <person name="Lipzen A."/>
            <person name="Lutzoni F."/>
            <person name="Magnuson J."/>
            <person name="Mondo S."/>
            <person name="Nolan M."/>
            <person name="Ohm R."/>
            <person name="Pangilinan J."/>
            <person name="Park H.-J."/>
            <person name="Ramirez L."/>
            <person name="Alfaro M."/>
            <person name="Sun H."/>
            <person name="Tritt A."/>
            <person name="Yoshinaga Y."/>
            <person name="Zwiers L.-H."/>
            <person name="Turgeon B."/>
            <person name="Goodwin S."/>
            <person name="Spatafora J."/>
            <person name="Crous P."/>
            <person name="Grigoriev I."/>
        </authorList>
    </citation>
    <scope>NUCLEOTIDE SEQUENCE</scope>
    <source>
        <strain evidence="2">CBS 113979</strain>
    </source>
</reference>
<feature type="compositionally biased region" description="Polar residues" evidence="1">
    <location>
        <begin position="78"/>
        <end position="95"/>
    </location>
</feature>
<feature type="region of interest" description="Disordered" evidence="1">
    <location>
        <begin position="200"/>
        <end position="248"/>
    </location>
</feature>
<evidence type="ECO:0000313" key="2">
    <source>
        <dbReference type="EMBL" id="KAF1982966.1"/>
    </source>
</evidence>
<feature type="compositionally biased region" description="Polar residues" evidence="1">
    <location>
        <begin position="217"/>
        <end position="231"/>
    </location>
</feature>
<sequence length="337" mass="37127">MLNARRPRRSREAVSRQEAIQDQQKPRFNRTVGRESGRVVELDSEEHHWHTRAGECNEIEVAAVASLPRDSNYGPYQDRTTATPQQPALSNNLEQPQRERSRRERGGAAQPLLVPPQALQSSSSINLFPPASASQSPRVDNGPAAPAHAHGSEANSTCTRGQEPPHRLWLGSRRTAASCWQLLVTSGRRFLVTVWYKSRSSRNRGNGRDHARVKGHGTSNVARVGSSSRVPLSQEARPSSGPSSQSITSSMLLSVRQPGLLFGAFDTDENDYASCATCLIDCPKGRIEQVVLLRRVGSTWRSAVSHRRGHTRSQTRPQTRSNLSVGRGVAQRPQSTE</sequence>
<dbReference type="AlphaFoldDB" id="A0A6G1GPR9"/>
<feature type="compositionally biased region" description="Basic and acidic residues" evidence="1">
    <location>
        <begin position="96"/>
        <end position="106"/>
    </location>
</feature>
<dbReference type="EMBL" id="ML977179">
    <property type="protein sequence ID" value="KAF1982966.1"/>
    <property type="molecule type" value="Genomic_DNA"/>
</dbReference>